<proteinExistence type="predicted"/>
<dbReference type="RefSeq" id="WP_248648891.1">
    <property type="nucleotide sequence ID" value="NZ_CP096659.1"/>
</dbReference>
<accession>A0A8U0HP77</accession>
<dbReference type="InterPro" id="IPR008407">
    <property type="entry name" value="Brnchd-chn_aa_trnsp_AzlD"/>
</dbReference>
<evidence type="ECO:0000313" key="2">
    <source>
        <dbReference type="EMBL" id="UPV72832.1"/>
    </source>
</evidence>
<dbReference type="GeneID" id="72185482"/>
<dbReference type="EMBL" id="CP096659">
    <property type="protein sequence ID" value="UPV72832.1"/>
    <property type="molecule type" value="Genomic_DNA"/>
</dbReference>
<protein>
    <submittedName>
        <fullName evidence="2">AzlD domain-containing protein</fullName>
    </submittedName>
</protein>
<keyword evidence="1" id="KW-1133">Transmembrane helix</keyword>
<dbReference type="Pfam" id="PF05437">
    <property type="entry name" value="AzlD"/>
    <property type="match status" value="1"/>
</dbReference>
<gene>
    <name evidence="2" type="ORF">M0R89_09745</name>
</gene>
<keyword evidence="3" id="KW-1185">Reference proteome</keyword>
<keyword evidence="1" id="KW-0472">Membrane</keyword>
<sequence length="113" mass="11890">MATDYGSVTLWLVILAAGVGTFLIRFSFIGLFGLLDDVPAVVERALRFVPAAVLAALVAPQLVVVDGSVALSSANPRLLAGALAALVAWRTEDVLATLVAGMASLWLLTFFFR</sequence>
<name>A0A8U0HP77_9EURY</name>
<evidence type="ECO:0000313" key="3">
    <source>
        <dbReference type="Proteomes" id="UP000830729"/>
    </source>
</evidence>
<reference evidence="2 3" key="1">
    <citation type="submission" date="2022-04" db="EMBL/GenBank/DDBJ databases">
        <title>Diverse halophilic archaea isolated from saline environments.</title>
        <authorList>
            <person name="Cui H.-L."/>
        </authorList>
    </citation>
    <scope>NUCLEOTIDE SEQUENCE [LARGE SCALE GENOMIC DNA]</scope>
    <source>
        <strain evidence="2 3">XZYJT49</strain>
    </source>
</reference>
<feature type="transmembrane region" description="Helical" evidence="1">
    <location>
        <begin position="94"/>
        <end position="112"/>
    </location>
</feature>
<keyword evidence="1" id="KW-0812">Transmembrane</keyword>
<organism evidence="2 3">
    <name type="scientific">Halorussus limi</name>
    <dbReference type="NCBI Taxonomy" id="2938695"/>
    <lineage>
        <taxon>Archaea</taxon>
        <taxon>Methanobacteriati</taxon>
        <taxon>Methanobacteriota</taxon>
        <taxon>Stenosarchaea group</taxon>
        <taxon>Halobacteria</taxon>
        <taxon>Halobacteriales</taxon>
        <taxon>Haladaptataceae</taxon>
        <taxon>Halorussus</taxon>
    </lineage>
</organism>
<dbReference type="Proteomes" id="UP000830729">
    <property type="component" value="Chromosome"/>
</dbReference>
<feature type="transmembrane region" description="Helical" evidence="1">
    <location>
        <begin position="12"/>
        <end position="35"/>
    </location>
</feature>
<evidence type="ECO:0000256" key="1">
    <source>
        <dbReference type="SAM" id="Phobius"/>
    </source>
</evidence>
<feature type="transmembrane region" description="Helical" evidence="1">
    <location>
        <begin position="47"/>
        <end position="74"/>
    </location>
</feature>
<dbReference type="KEGG" id="halx:M0R89_09745"/>
<dbReference type="AlphaFoldDB" id="A0A8U0HP77"/>